<dbReference type="InterPro" id="IPR006852">
    <property type="entry name" value="TOD1_MUCI70"/>
</dbReference>
<dbReference type="PANTHER" id="PTHR12956:SF27">
    <property type="entry name" value="TRANSMEMBRANE PROTEIN"/>
    <property type="match status" value="1"/>
</dbReference>
<sequence>MMALFRHSAELLPERKDNVVIEFKSLNRNEHRIRRGRKFGRITKQRFSVWLTVLAVLFLIYLIFFGIKMLFHGKMEGGISTSIQVQEEIMGVDELDVSRQAKSKHRKKYPSCEVGLSDSVDHLVEPKDFVNFTQFSLDYIDKEEKPFGKSPSRFGGQQSLEEREKSFYARNQTLHCGFVKGPEGSPSTGFDLDANDKTYMNTCKVVVSSCIFGNSDFLRRPTRKRISEYSKKNVCFVMFVDEQTLSKLSLEGNFPDDGGYIGLWKIVVVRNLPYKDMRRTGKVPKFLSHRLFPSSMYSIWLDSKMRLNTDPMLILEYFLWRMRCT</sequence>
<dbReference type="PANTHER" id="PTHR12956">
    <property type="entry name" value="ALKALINE CERAMIDASE-RELATED"/>
    <property type="match status" value="1"/>
</dbReference>
<dbReference type="Pfam" id="PF04765">
    <property type="entry name" value="TOD1_MUCI70"/>
    <property type="match status" value="1"/>
</dbReference>
<keyword evidence="1" id="KW-0812">Transmembrane</keyword>
<protein>
    <recommendedName>
        <fullName evidence="2">TOD1/MUCI70 glycosyltransferase-like domain-containing protein</fullName>
    </recommendedName>
</protein>
<name>A0AA39ALJ2_VITRO</name>
<dbReference type="EMBL" id="JARBHA010000001">
    <property type="protein sequence ID" value="KAJ9709272.1"/>
    <property type="molecule type" value="Genomic_DNA"/>
</dbReference>
<comment type="caution">
    <text evidence="3">The sequence shown here is derived from an EMBL/GenBank/DDBJ whole genome shotgun (WGS) entry which is preliminary data.</text>
</comment>
<evidence type="ECO:0000313" key="4">
    <source>
        <dbReference type="Proteomes" id="UP001168098"/>
    </source>
</evidence>
<keyword evidence="1" id="KW-1133">Transmembrane helix</keyword>
<evidence type="ECO:0000259" key="2">
    <source>
        <dbReference type="Pfam" id="PF04765"/>
    </source>
</evidence>
<feature type="domain" description="TOD1/MUCI70 glycosyltransferase-like" evidence="2">
    <location>
        <begin position="137"/>
        <end position="323"/>
    </location>
</feature>
<keyword evidence="4" id="KW-1185">Reference proteome</keyword>
<accession>A0AA39ALJ2</accession>
<evidence type="ECO:0000313" key="3">
    <source>
        <dbReference type="EMBL" id="KAJ9709272.1"/>
    </source>
</evidence>
<reference evidence="3 4" key="1">
    <citation type="journal article" date="2023" name="BMC Biotechnol.">
        <title>Vitis rotundifolia cv Carlos genome sequencing.</title>
        <authorList>
            <person name="Huff M."/>
            <person name="Hulse-Kemp A."/>
            <person name="Scheffler B."/>
            <person name="Youngblood R."/>
            <person name="Simpson S."/>
            <person name="Babiker E."/>
            <person name="Staton M."/>
        </authorList>
    </citation>
    <scope>NUCLEOTIDE SEQUENCE [LARGE SCALE GENOMIC DNA]</scope>
    <source>
        <tissue evidence="3">Leaf</tissue>
    </source>
</reference>
<dbReference type="InterPro" id="IPR048354">
    <property type="entry name" value="TOD1_MUCI70_glycTrfase_dom"/>
</dbReference>
<gene>
    <name evidence="3" type="ORF">PVL29_000972</name>
</gene>
<organism evidence="3 4">
    <name type="scientific">Vitis rotundifolia</name>
    <name type="common">Muscadine grape</name>
    <dbReference type="NCBI Taxonomy" id="103349"/>
    <lineage>
        <taxon>Eukaryota</taxon>
        <taxon>Viridiplantae</taxon>
        <taxon>Streptophyta</taxon>
        <taxon>Embryophyta</taxon>
        <taxon>Tracheophyta</taxon>
        <taxon>Spermatophyta</taxon>
        <taxon>Magnoliopsida</taxon>
        <taxon>eudicotyledons</taxon>
        <taxon>Gunneridae</taxon>
        <taxon>Pentapetalae</taxon>
        <taxon>rosids</taxon>
        <taxon>Vitales</taxon>
        <taxon>Vitaceae</taxon>
        <taxon>Viteae</taxon>
        <taxon>Vitis</taxon>
    </lineage>
</organism>
<feature type="transmembrane region" description="Helical" evidence="1">
    <location>
        <begin position="47"/>
        <end position="71"/>
    </location>
</feature>
<evidence type="ECO:0000256" key="1">
    <source>
        <dbReference type="SAM" id="Phobius"/>
    </source>
</evidence>
<dbReference type="Proteomes" id="UP001168098">
    <property type="component" value="Unassembled WGS sequence"/>
</dbReference>
<keyword evidence="1" id="KW-0472">Membrane</keyword>
<proteinExistence type="predicted"/>
<dbReference type="AlphaFoldDB" id="A0AA39ALJ2"/>